<evidence type="ECO:0000313" key="2">
    <source>
        <dbReference type="EMBL" id="MBW0538735.1"/>
    </source>
</evidence>
<feature type="compositionally biased region" description="Polar residues" evidence="1">
    <location>
        <begin position="1"/>
        <end position="23"/>
    </location>
</feature>
<accession>A0A9Q3IGZ2</accession>
<dbReference type="OrthoDB" id="3419692at2759"/>
<dbReference type="Proteomes" id="UP000765509">
    <property type="component" value="Unassembled WGS sequence"/>
</dbReference>
<dbReference type="EMBL" id="AVOT02043315">
    <property type="protein sequence ID" value="MBW0538735.1"/>
    <property type="molecule type" value="Genomic_DNA"/>
</dbReference>
<name>A0A9Q3IGZ2_9BASI</name>
<dbReference type="AlphaFoldDB" id="A0A9Q3IGZ2"/>
<feature type="region of interest" description="Disordered" evidence="1">
    <location>
        <begin position="1"/>
        <end position="87"/>
    </location>
</feature>
<feature type="compositionally biased region" description="Acidic residues" evidence="1">
    <location>
        <begin position="42"/>
        <end position="59"/>
    </location>
</feature>
<evidence type="ECO:0000256" key="1">
    <source>
        <dbReference type="SAM" id="MobiDB-lite"/>
    </source>
</evidence>
<sequence>MPVQHSPPSRQTRCQARAQSVLTPTPRVYIDGTSEDSKGPGEDGEEEKENSVEEEDSDGTEGVPAPLGEPKGTGGPPLGKSNQSEPSLLVIMQQMTQIMANHQAASFSEAARPPDFKMPSMKAPEFFDGTQPFKFRSFIQSCQLIFSNDVENFSQDRKKVLCTTLFPIGRA</sequence>
<keyword evidence="3" id="KW-1185">Reference proteome</keyword>
<protein>
    <submittedName>
        <fullName evidence="2">Uncharacterized protein</fullName>
    </submittedName>
</protein>
<gene>
    <name evidence="2" type="ORF">O181_078450</name>
</gene>
<proteinExistence type="predicted"/>
<reference evidence="2" key="1">
    <citation type="submission" date="2021-03" db="EMBL/GenBank/DDBJ databases">
        <title>Draft genome sequence of rust myrtle Austropuccinia psidii MF-1, a brazilian biotype.</title>
        <authorList>
            <person name="Quecine M.C."/>
            <person name="Pachon D.M.R."/>
            <person name="Bonatelli M.L."/>
            <person name="Correr F.H."/>
            <person name="Franceschini L.M."/>
            <person name="Leite T.F."/>
            <person name="Margarido G.R.A."/>
            <person name="Almeida C.A."/>
            <person name="Ferrarezi J.A."/>
            <person name="Labate C.A."/>
        </authorList>
    </citation>
    <scope>NUCLEOTIDE SEQUENCE</scope>
    <source>
        <strain evidence="2">MF-1</strain>
    </source>
</reference>
<organism evidence="2 3">
    <name type="scientific">Austropuccinia psidii MF-1</name>
    <dbReference type="NCBI Taxonomy" id="1389203"/>
    <lineage>
        <taxon>Eukaryota</taxon>
        <taxon>Fungi</taxon>
        <taxon>Dikarya</taxon>
        <taxon>Basidiomycota</taxon>
        <taxon>Pucciniomycotina</taxon>
        <taxon>Pucciniomycetes</taxon>
        <taxon>Pucciniales</taxon>
        <taxon>Sphaerophragmiaceae</taxon>
        <taxon>Austropuccinia</taxon>
    </lineage>
</organism>
<comment type="caution">
    <text evidence="2">The sequence shown here is derived from an EMBL/GenBank/DDBJ whole genome shotgun (WGS) entry which is preliminary data.</text>
</comment>
<evidence type="ECO:0000313" key="3">
    <source>
        <dbReference type="Proteomes" id="UP000765509"/>
    </source>
</evidence>